<evidence type="ECO:0000256" key="1">
    <source>
        <dbReference type="SAM" id="MobiDB-lite"/>
    </source>
</evidence>
<proteinExistence type="predicted"/>
<dbReference type="AlphaFoldDB" id="A0A5D2K6C5"/>
<keyword evidence="3" id="KW-1185">Reference proteome</keyword>
<sequence>MPPFPPASGSPHLRPAGAMSATVHGGRKFRKRCKWRWDGGRCGATVVVAEAKSQQIRRCQEAKGQRP</sequence>
<evidence type="ECO:0000313" key="2">
    <source>
        <dbReference type="EMBL" id="TYH62524.1"/>
    </source>
</evidence>
<organism evidence="2 3">
    <name type="scientific">Gossypium tomentosum</name>
    <name type="common">Hawaiian cotton</name>
    <name type="synonym">Gossypium sandvicense</name>
    <dbReference type="NCBI Taxonomy" id="34277"/>
    <lineage>
        <taxon>Eukaryota</taxon>
        <taxon>Viridiplantae</taxon>
        <taxon>Streptophyta</taxon>
        <taxon>Embryophyta</taxon>
        <taxon>Tracheophyta</taxon>
        <taxon>Spermatophyta</taxon>
        <taxon>Magnoliopsida</taxon>
        <taxon>eudicotyledons</taxon>
        <taxon>Gunneridae</taxon>
        <taxon>Pentapetalae</taxon>
        <taxon>rosids</taxon>
        <taxon>malvids</taxon>
        <taxon>Malvales</taxon>
        <taxon>Malvaceae</taxon>
        <taxon>Malvoideae</taxon>
        <taxon>Gossypium</taxon>
    </lineage>
</organism>
<name>A0A5D2K6C5_GOSTO</name>
<protein>
    <submittedName>
        <fullName evidence="2">Uncharacterized protein</fullName>
    </submittedName>
</protein>
<accession>A0A5D2K6C5</accession>
<feature type="region of interest" description="Disordered" evidence="1">
    <location>
        <begin position="1"/>
        <end position="27"/>
    </location>
</feature>
<dbReference type="Proteomes" id="UP000322667">
    <property type="component" value="Chromosome D07"/>
</dbReference>
<reference evidence="2 3" key="1">
    <citation type="submission" date="2019-07" db="EMBL/GenBank/DDBJ databases">
        <title>WGS assembly of Gossypium tomentosum.</title>
        <authorList>
            <person name="Chen Z.J."/>
            <person name="Sreedasyam A."/>
            <person name="Ando A."/>
            <person name="Song Q."/>
            <person name="De L."/>
            <person name="Hulse-Kemp A."/>
            <person name="Ding M."/>
            <person name="Ye W."/>
            <person name="Kirkbride R."/>
            <person name="Jenkins J."/>
            <person name="Plott C."/>
            <person name="Lovell J."/>
            <person name="Lin Y.-M."/>
            <person name="Vaughn R."/>
            <person name="Liu B."/>
            <person name="Li W."/>
            <person name="Simpson S."/>
            <person name="Scheffler B."/>
            <person name="Saski C."/>
            <person name="Grover C."/>
            <person name="Hu G."/>
            <person name="Conover J."/>
            <person name="Carlson J."/>
            <person name="Shu S."/>
            <person name="Boston L."/>
            <person name="Williams M."/>
            <person name="Peterson D."/>
            <person name="Mcgee K."/>
            <person name="Jones D."/>
            <person name="Wendel J."/>
            <person name="Stelly D."/>
            <person name="Grimwood J."/>
            <person name="Schmutz J."/>
        </authorList>
    </citation>
    <scope>NUCLEOTIDE SEQUENCE [LARGE SCALE GENOMIC DNA]</scope>
    <source>
        <strain evidence="2">7179.01</strain>
    </source>
</reference>
<evidence type="ECO:0000313" key="3">
    <source>
        <dbReference type="Proteomes" id="UP000322667"/>
    </source>
</evidence>
<dbReference type="EMBL" id="CM017629">
    <property type="protein sequence ID" value="TYH62524.1"/>
    <property type="molecule type" value="Genomic_DNA"/>
</dbReference>
<gene>
    <name evidence="2" type="ORF">ES332_D07G126100v1</name>
</gene>